<name>A0ABU0INW8_9CAUL</name>
<accession>A0ABU0INW8</accession>
<dbReference type="Proteomes" id="UP001228905">
    <property type="component" value="Unassembled WGS sequence"/>
</dbReference>
<proteinExistence type="predicted"/>
<dbReference type="InterPro" id="IPR042099">
    <property type="entry name" value="ANL_N_sf"/>
</dbReference>
<comment type="caution">
    <text evidence="1">The sequence shown here is derived from an EMBL/GenBank/DDBJ whole genome shotgun (WGS) entry which is preliminary data.</text>
</comment>
<evidence type="ECO:0000313" key="1">
    <source>
        <dbReference type="EMBL" id="MDQ0463125.1"/>
    </source>
</evidence>
<dbReference type="EMBL" id="JAUSVS010000001">
    <property type="protein sequence ID" value="MDQ0463125.1"/>
    <property type="molecule type" value="Genomic_DNA"/>
</dbReference>
<evidence type="ECO:0000313" key="2">
    <source>
        <dbReference type="Proteomes" id="UP001228905"/>
    </source>
</evidence>
<dbReference type="PANTHER" id="PTHR36932:SF1">
    <property type="entry name" value="CAPSULAR POLYSACCHARIDE BIOSYNTHESIS PROTEIN"/>
    <property type="match status" value="1"/>
</dbReference>
<gene>
    <name evidence="1" type="ORF">QO010_000873</name>
</gene>
<sequence>MNPLSAWRRRRVAADLAGYRGIYDDPSADVAALQLQRLNAAWAASLAASPWARAQRQRLALPERFDSWAAFEAQVPVQRKEDLRTDLAAPDGPAPRVLWRSTGGTTAQPLRFPVLPSETAAAGRDLWLGRARLGIGAGDPLFLIWGHSHIFGAGWRGRLYAWRRKLSDAALGYTRWSAYRLSPEDLRLAGAALLASRARYVIGYASALDRFARANEDRADAFAALGLKAAIATAEGFPRADSRETVAAVLGCPVVMEYGSVETGPMAYEQPGGGYDVFWAHHRLELGEGGELIVTSLFPRALPLLRYAVGDLATSDETGPGLTRITAIGGRCNDAVPLPDGAPIHSEAFTHAVRDTPGLLAYQIVRHGPGAWPSIRYEAAQALGGAAEAGLRRRLGRIAPGMERIALERVEALPASVAGKHRMVVDADEAG</sequence>
<keyword evidence="2" id="KW-1185">Reference proteome</keyword>
<protein>
    <submittedName>
        <fullName evidence="1">Phenylacetate-coenzyme A ligase PaaK-like adenylate-forming protein</fullName>
    </submittedName>
</protein>
<dbReference type="PANTHER" id="PTHR36932">
    <property type="entry name" value="CAPSULAR POLYSACCHARIDE BIOSYNTHESIS PROTEIN"/>
    <property type="match status" value="1"/>
</dbReference>
<dbReference type="InterPro" id="IPR053158">
    <property type="entry name" value="CapK_Type1_Caps_Biosynth"/>
</dbReference>
<reference evidence="1 2" key="1">
    <citation type="submission" date="2023-07" db="EMBL/GenBank/DDBJ databases">
        <title>Genomic Encyclopedia of Type Strains, Phase IV (KMG-IV): sequencing the most valuable type-strain genomes for metagenomic binning, comparative biology and taxonomic classification.</title>
        <authorList>
            <person name="Goeker M."/>
        </authorList>
    </citation>
    <scope>NUCLEOTIDE SEQUENCE [LARGE SCALE GENOMIC DNA]</scope>
    <source>
        <strain evidence="1 2">DSM 18695</strain>
    </source>
</reference>
<organism evidence="1 2">
    <name type="scientific">Caulobacter ginsengisoli</name>
    <dbReference type="NCBI Taxonomy" id="400775"/>
    <lineage>
        <taxon>Bacteria</taxon>
        <taxon>Pseudomonadati</taxon>
        <taxon>Pseudomonadota</taxon>
        <taxon>Alphaproteobacteria</taxon>
        <taxon>Caulobacterales</taxon>
        <taxon>Caulobacteraceae</taxon>
        <taxon>Caulobacter</taxon>
    </lineage>
</organism>
<dbReference type="RefSeq" id="WP_307346475.1">
    <property type="nucleotide sequence ID" value="NZ_JAUSVS010000001.1"/>
</dbReference>
<dbReference type="SUPFAM" id="SSF56801">
    <property type="entry name" value="Acetyl-CoA synthetase-like"/>
    <property type="match status" value="1"/>
</dbReference>
<dbReference type="Gene3D" id="3.40.50.12780">
    <property type="entry name" value="N-terminal domain of ligase-like"/>
    <property type="match status" value="1"/>
</dbReference>